<dbReference type="Pfam" id="PF03705">
    <property type="entry name" value="CheR_N"/>
    <property type="match status" value="1"/>
</dbReference>
<dbReference type="SMART" id="SM00138">
    <property type="entry name" value="MeTrc"/>
    <property type="match status" value="1"/>
</dbReference>
<dbReference type="GO" id="GO:0032259">
    <property type="term" value="P:methylation"/>
    <property type="evidence" value="ECO:0007669"/>
    <property type="project" value="UniProtKB-KW"/>
</dbReference>
<keyword evidence="3 7" id="KW-0489">Methyltransferase</keyword>
<comment type="catalytic activity">
    <reaction evidence="1">
        <text>L-glutamyl-[protein] + S-adenosyl-L-methionine = [protein]-L-glutamate 5-O-methyl ester + S-adenosyl-L-homocysteine</text>
        <dbReference type="Rhea" id="RHEA:24452"/>
        <dbReference type="Rhea" id="RHEA-COMP:10208"/>
        <dbReference type="Rhea" id="RHEA-COMP:10311"/>
        <dbReference type="ChEBI" id="CHEBI:29973"/>
        <dbReference type="ChEBI" id="CHEBI:57856"/>
        <dbReference type="ChEBI" id="CHEBI:59789"/>
        <dbReference type="ChEBI" id="CHEBI:82795"/>
        <dbReference type="EC" id="2.1.1.80"/>
    </reaction>
</comment>
<dbReference type="PANTHER" id="PTHR24422:SF19">
    <property type="entry name" value="CHEMOTAXIS PROTEIN METHYLTRANSFERASE"/>
    <property type="match status" value="1"/>
</dbReference>
<proteinExistence type="predicted"/>
<evidence type="ECO:0000256" key="5">
    <source>
        <dbReference type="ARBA" id="ARBA00022691"/>
    </source>
</evidence>
<feature type="domain" description="CheR-type methyltransferase" evidence="6">
    <location>
        <begin position="114"/>
        <end position="367"/>
    </location>
</feature>
<dbReference type="SUPFAM" id="SSF53335">
    <property type="entry name" value="S-adenosyl-L-methionine-dependent methyltransferases"/>
    <property type="match status" value="1"/>
</dbReference>
<organism evidence="7 8">
    <name type="scientific">Evansella caseinilytica</name>
    <dbReference type="NCBI Taxonomy" id="1503961"/>
    <lineage>
        <taxon>Bacteria</taxon>
        <taxon>Bacillati</taxon>
        <taxon>Bacillota</taxon>
        <taxon>Bacilli</taxon>
        <taxon>Bacillales</taxon>
        <taxon>Bacillaceae</taxon>
        <taxon>Evansella</taxon>
    </lineage>
</organism>
<dbReference type="Gene3D" id="1.10.155.10">
    <property type="entry name" value="Chemotaxis receptor methyltransferase CheR, N-terminal domain"/>
    <property type="match status" value="1"/>
</dbReference>
<dbReference type="CDD" id="cd02440">
    <property type="entry name" value="AdoMet_MTases"/>
    <property type="match status" value="1"/>
</dbReference>
<dbReference type="EC" id="2.1.1.80" evidence="2"/>
<protein>
    <recommendedName>
        <fullName evidence="2">protein-glutamate O-methyltransferase</fullName>
        <ecNumber evidence="2">2.1.1.80</ecNumber>
    </recommendedName>
</protein>
<dbReference type="PANTHER" id="PTHR24422">
    <property type="entry name" value="CHEMOTAXIS PROTEIN METHYLTRANSFERASE"/>
    <property type="match status" value="1"/>
</dbReference>
<dbReference type="STRING" id="1503961.SAMN05421736_10441"/>
<dbReference type="SUPFAM" id="SSF47757">
    <property type="entry name" value="Chemotaxis receptor methyltransferase CheR, N-terminal domain"/>
    <property type="match status" value="1"/>
</dbReference>
<sequence length="367" mass="43327">MITLEKKHTMLDKSEFISMELASAGVLKGKADLLGHLFFQLDLSLGERWVTCSLFTHALKKGRRSFRRAKVRRIRFLLLWLVDFFRQKTSLSDVIMIKRYHTCKNNEGNDTMSDYVKFIEKIKGKTGIDLALYKEAQMKRRLTSLKDKRGYPTFIDYYEAMVKDHDLYDEFLQRMTINVSEFFRNPNRWQVLENKILPQLLAADRKVKFWSAACSTGEEPYSLVMMLRKKIPYSKMDILATDLDEVILERAKAGVYPERSLKDVPKEMKDHYFRQDELGFRIIDEVKKPIRFKQHNLLANPFESGFDMIICRNVMIYFTEDAKDKLYHKFSNALKPGGFLFVGSTEQIFNPQQYGFTTEDTFFYRKE</sequence>
<dbReference type="Gene3D" id="3.40.50.150">
    <property type="entry name" value="Vaccinia Virus protein VP39"/>
    <property type="match status" value="1"/>
</dbReference>
<dbReference type="InterPro" id="IPR022642">
    <property type="entry name" value="CheR_C"/>
</dbReference>
<keyword evidence="8" id="KW-1185">Reference proteome</keyword>
<dbReference type="Proteomes" id="UP000198935">
    <property type="component" value="Unassembled WGS sequence"/>
</dbReference>
<dbReference type="GO" id="GO:0008983">
    <property type="term" value="F:protein-glutamate O-methyltransferase activity"/>
    <property type="evidence" value="ECO:0007669"/>
    <property type="project" value="UniProtKB-EC"/>
</dbReference>
<keyword evidence="4" id="KW-0808">Transferase</keyword>
<evidence type="ECO:0000256" key="3">
    <source>
        <dbReference type="ARBA" id="ARBA00022603"/>
    </source>
</evidence>
<gene>
    <name evidence="7" type="ORF">SAMN05421736_10441</name>
</gene>
<dbReference type="Pfam" id="PF01739">
    <property type="entry name" value="CheR"/>
    <property type="match status" value="1"/>
</dbReference>
<dbReference type="InterPro" id="IPR036804">
    <property type="entry name" value="CheR_N_sf"/>
</dbReference>
<evidence type="ECO:0000256" key="1">
    <source>
        <dbReference type="ARBA" id="ARBA00001541"/>
    </source>
</evidence>
<evidence type="ECO:0000256" key="4">
    <source>
        <dbReference type="ARBA" id="ARBA00022679"/>
    </source>
</evidence>
<evidence type="ECO:0000313" key="8">
    <source>
        <dbReference type="Proteomes" id="UP000198935"/>
    </source>
</evidence>
<accession>A0A1H3NEI5</accession>
<dbReference type="InterPro" id="IPR050903">
    <property type="entry name" value="Bact_Chemotaxis_MeTrfase"/>
</dbReference>
<evidence type="ECO:0000259" key="6">
    <source>
        <dbReference type="PROSITE" id="PS50123"/>
    </source>
</evidence>
<reference evidence="8" key="1">
    <citation type="submission" date="2016-10" db="EMBL/GenBank/DDBJ databases">
        <authorList>
            <person name="Varghese N."/>
            <person name="Submissions S."/>
        </authorList>
    </citation>
    <scope>NUCLEOTIDE SEQUENCE [LARGE SCALE GENOMIC DNA]</scope>
    <source>
        <strain evidence="8">SP</strain>
    </source>
</reference>
<dbReference type="AlphaFoldDB" id="A0A1H3NEI5"/>
<keyword evidence="5" id="KW-0949">S-adenosyl-L-methionine</keyword>
<name>A0A1H3NEI5_9BACI</name>
<evidence type="ECO:0000256" key="2">
    <source>
        <dbReference type="ARBA" id="ARBA00012534"/>
    </source>
</evidence>
<dbReference type="PRINTS" id="PR00996">
    <property type="entry name" value="CHERMTFRASE"/>
</dbReference>
<dbReference type="InterPro" id="IPR000780">
    <property type="entry name" value="CheR_MeTrfase"/>
</dbReference>
<dbReference type="InterPro" id="IPR029063">
    <property type="entry name" value="SAM-dependent_MTases_sf"/>
</dbReference>
<dbReference type="EMBL" id="FNPI01000004">
    <property type="protein sequence ID" value="SDY87090.1"/>
    <property type="molecule type" value="Genomic_DNA"/>
</dbReference>
<evidence type="ECO:0000313" key="7">
    <source>
        <dbReference type="EMBL" id="SDY87090.1"/>
    </source>
</evidence>
<dbReference type="PROSITE" id="PS50123">
    <property type="entry name" value="CHER"/>
    <property type="match status" value="1"/>
</dbReference>
<dbReference type="InterPro" id="IPR022641">
    <property type="entry name" value="CheR_N"/>
</dbReference>